<comment type="caution">
    <text evidence="2">The sequence shown here is derived from an EMBL/GenBank/DDBJ whole genome shotgun (WGS) entry which is preliminary data.</text>
</comment>
<dbReference type="Proteomes" id="UP000294604">
    <property type="component" value="Unassembled WGS sequence"/>
</dbReference>
<protein>
    <recommendedName>
        <fullName evidence="1">Mycothiol-dependent maleylpyruvate isomerase metal-binding domain-containing protein</fullName>
    </recommendedName>
</protein>
<dbReference type="NCBIfam" id="TIGR03083">
    <property type="entry name" value="maleylpyruvate isomerase family mycothiol-dependent enzyme"/>
    <property type="match status" value="1"/>
</dbReference>
<gene>
    <name evidence="2" type="ORF">CCUG60884_02643</name>
</gene>
<sequence>MSAMELARAERIDLANFLAGLAPEQWEAPTLCTKWRVRDVVAHMIGYEDLSRGEFYSRIAKAGFNPNRANANRVAELADRTPEQLLAMVRAAETPGVLTSGFGGRIALLDGIVHQQDIRRPLGIPREIPGERMRVAMDFARWAPPVRGALHARGVRLVATDLDWSRGSGPEVTGPAEALLMAMAARPCALAQLDGPGKSTLAQHIS</sequence>
<dbReference type="InterPro" id="IPR034660">
    <property type="entry name" value="DinB/YfiT-like"/>
</dbReference>
<proteinExistence type="predicted"/>
<evidence type="ECO:0000313" key="3">
    <source>
        <dbReference type="Proteomes" id="UP000294604"/>
    </source>
</evidence>
<name>A0A4R8STJ7_9MYCO</name>
<dbReference type="InterPro" id="IPR017517">
    <property type="entry name" value="Maleyloyr_isom"/>
</dbReference>
<reference evidence="2 3" key="1">
    <citation type="journal article" date="2019" name="Sci. Rep.">
        <title>Extended insight into the Mycobacterium chelonae-abscessus complex through whole genome sequencing of Mycobacterium salmoniphilum outbreak and Mycobacterium salmoniphilum-like strains.</title>
        <authorList>
            <person name="Behra P.R.K."/>
            <person name="Das S."/>
            <person name="Pettersson B.M.F."/>
            <person name="Shirreff L."/>
            <person name="DuCote T."/>
            <person name="Jacobsson K.G."/>
            <person name="Ennis D.G."/>
            <person name="Kirsebom L.A."/>
        </authorList>
    </citation>
    <scope>NUCLEOTIDE SEQUENCE [LARGE SCALE GENOMIC DNA]</scope>
    <source>
        <strain evidence="2 3">CCUG 60884</strain>
    </source>
</reference>
<dbReference type="EMBL" id="PECL01000008">
    <property type="protein sequence ID" value="TEA03783.1"/>
    <property type="molecule type" value="Genomic_DNA"/>
</dbReference>
<dbReference type="AlphaFoldDB" id="A0A4R8STJ7"/>
<dbReference type="Pfam" id="PF11716">
    <property type="entry name" value="MDMPI_N"/>
    <property type="match status" value="1"/>
</dbReference>
<dbReference type="STRING" id="404941.GCA_002013645_02629"/>
<evidence type="ECO:0000313" key="2">
    <source>
        <dbReference type="EMBL" id="TEA03783.1"/>
    </source>
</evidence>
<dbReference type="SUPFAM" id="SSF109854">
    <property type="entry name" value="DinB/YfiT-like putative metalloenzymes"/>
    <property type="match status" value="1"/>
</dbReference>
<organism evidence="2 3">
    <name type="scientific">Mycobacteroides salmoniphilum</name>
    <dbReference type="NCBI Taxonomy" id="404941"/>
    <lineage>
        <taxon>Bacteria</taxon>
        <taxon>Bacillati</taxon>
        <taxon>Actinomycetota</taxon>
        <taxon>Actinomycetes</taxon>
        <taxon>Mycobacteriales</taxon>
        <taxon>Mycobacteriaceae</taxon>
        <taxon>Mycobacteroides</taxon>
    </lineage>
</organism>
<feature type="domain" description="Mycothiol-dependent maleylpyruvate isomerase metal-binding" evidence="1">
    <location>
        <begin position="8"/>
        <end position="93"/>
    </location>
</feature>
<dbReference type="Gene3D" id="1.20.120.450">
    <property type="entry name" value="dinb family like domain"/>
    <property type="match status" value="1"/>
</dbReference>
<dbReference type="InterPro" id="IPR024344">
    <property type="entry name" value="MDMPI_metal-binding"/>
</dbReference>
<evidence type="ECO:0000259" key="1">
    <source>
        <dbReference type="Pfam" id="PF11716"/>
    </source>
</evidence>
<accession>A0A4R8STJ7</accession>
<dbReference type="GO" id="GO:0046872">
    <property type="term" value="F:metal ion binding"/>
    <property type="evidence" value="ECO:0007669"/>
    <property type="project" value="InterPro"/>
</dbReference>